<name>A0A1F7GZ71_9BACT</name>
<dbReference type="Proteomes" id="UP000177913">
    <property type="component" value="Unassembled WGS sequence"/>
</dbReference>
<dbReference type="PANTHER" id="PTHR36833">
    <property type="entry name" value="SLR0610 PROTEIN-RELATED"/>
    <property type="match status" value="1"/>
</dbReference>
<reference evidence="2 3" key="1">
    <citation type="journal article" date="2016" name="Nat. Commun.">
        <title>Thousands of microbial genomes shed light on interconnected biogeochemical processes in an aquifer system.</title>
        <authorList>
            <person name="Anantharaman K."/>
            <person name="Brown C.T."/>
            <person name="Hug L.A."/>
            <person name="Sharon I."/>
            <person name="Castelle C.J."/>
            <person name="Probst A.J."/>
            <person name="Thomas B.C."/>
            <person name="Singh A."/>
            <person name="Wilkins M.J."/>
            <person name="Karaoz U."/>
            <person name="Brodie E.L."/>
            <person name="Williams K.H."/>
            <person name="Hubbard S.S."/>
            <person name="Banfield J.F."/>
        </authorList>
    </citation>
    <scope>NUCLEOTIDE SEQUENCE [LARGE SCALE GENOMIC DNA]</scope>
</reference>
<keyword evidence="1" id="KW-0812">Transmembrane</keyword>
<feature type="transmembrane region" description="Helical" evidence="1">
    <location>
        <begin position="20"/>
        <end position="48"/>
    </location>
</feature>
<evidence type="ECO:0008006" key="4">
    <source>
        <dbReference type="Google" id="ProtNLM"/>
    </source>
</evidence>
<evidence type="ECO:0000313" key="3">
    <source>
        <dbReference type="Proteomes" id="UP000177913"/>
    </source>
</evidence>
<feature type="transmembrane region" description="Helical" evidence="1">
    <location>
        <begin position="147"/>
        <end position="165"/>
    </location>
</feature>
<protein>
    <recommendedName>
        <fullName evidence="4">ABC transporter permease</fullName>
    </recommendedName>
</protein>
<dbReference type="EMBL" id="MFZO01000039">
    <property type="protein sequence ID" value="OGK24095.1"/>
    <property type="molecule type" value="Genomic_DNA"/>
</dbReference>
<evidence type="ECO:0000256" key="1">
    <source>
        <dbReference type="SAM" id="Phobius"/>
    </source>
</evidence>
<feature type="transmembrane region" description="Helical" evidence="1">
    <location>
        <begin position="200"/>
        <end position="219"/>
    </location>
</feature>
<feature type="transmembrane region" description="Helical" evidence="1">
    <location>
        <begin position="60"/>
        <end position="81"/>
    </location>
</feature>
<feature type="transmembrane region" description="Helical" evidence="1">
    <location>
        <begin position="225"/>
        <end position="246"/>
    </location>
</feature>
<gene>
    <name evidence="2" type="ORF">A3C25_05280</name>
</gene>
<dbReference type="InterPro" id="IPR010390">
    <property type="entry name" value="ABC-2_transporter-like"/>
</dbReference>
<accession>A0A1F7GZ71</accession>
<keyword evidence="1" id="KW-1133">Transmembrane helix</keyword>
<dbReference type="PANTHER" id="PTHR36833:SF1">
    <property type="entry name" value="INTEGRAL MEMBRANE TRANSPORT PROTEIN"/>
    <property type="match status" value="1"/>
</dbReference>
<keyword evidence="1" id="KW-0472">Membrane</keyword>
<proteinExistence type="predicted"/>
<dbReference type="AlphaFoldDB" id="A0A1F7GZ71"/>
<feature type="transmembrane region" description="Helical" evidence="1">
    <location>
        <begin position="113"/>
        <end position="135"/>
    </location>
</feature>
<comment type="caution">
    <text evidence="2">The sequence shown here is derived from an EMBL/GenBank/DDBJ whole genome shotgun (WGS) entry which is preliminary data.</text>
</comment>
<organism evidence="2 3">
    <name type="scientific">Candidatus Roizmanbacteria bacterium RIFCSPHIGHO2_02_FULL_38_11</name>
    <dbReference type="NCBI Taxonomy" id="1802039"/>
    <lineage>
        <taxon>Bacteria</taxon>
        <taxon>Candidatus Roizmaniibacteriota</taxon>
    </lineage>
</organism>
<evidence type="ECO:0000313" key="2">
    <source>
        <dbReference type="EMBL" id="OGK24095.1"/>
    </source>
</evidence>
<dbReference type="Pfam" id="PF06182">
    <property type="entry name" value="ABC2_membrane_6"/>
    <property type="match status" value="1"/>
</dbReference>
<sequence>MRHYLNVYKTLLKLNFSAIIAYRSGFVSSIISTCLWGTFQIVWVLLLTGRVDSFYGWSKVELIFLTTNYVFIIVGLFHLIFSRNFDRFSAIIDKGELDLILLKPMDSQFLLSLWYFSFANLFRFVIGVPIIIYLIIKMGISISLMNIISYLVLVFFSMLLMYSIWLSFSTLMIWFPRLSNITTLLYNINGVSRFPPEIIYELKSFILLFLIPFTLLSAVPTKSLFQKALSGDVILLLFLALLMFYLSRKFWKFALRYYTSASS</sequence>